<protein>
    <recommendedName>
        <fullName evidence="1">Trafficking protein particle complex subunit 11 domain-containing protein</fullName>
    </recommendedName>
</protein>
<organism evidence="2 3">
    <name type="scientific">Pocillopora damicornis</name>
    <name type="common">Cauliflower coral</name>
    <name type="synonym">Millepora damicornis</name>
    <dbReference type="NCBI Taxonomy" id="46731"/>
    <lineage>
        <taxon>Eukaryota</taxon>
        <taxon>Metazoa</taxon>
        <taxon>Cnidaria</taxon>
        <taxon>Anthozoa</taxon>
        <taxon>Hexacorallia</taxon>
        <taxon>Scleractinia</taxon>
        <taxon>Astrocoeniina</taxon>
        <taxon>Pocilloporidae</taxon>
        <taxon>Pocillopora</taxon>
    </lineage>
</organism>
<keyword evidence="3" id="KW-1185">Reference proteome</keyword>
<dbReference type="EMBL" id="RCHS01000784">
    <property type="protein sequence ID" value="RMX56888.1"/>
    <property type="molecule type" value="Genomic_DNA"/>
</dbReference>
<dbReference type="Pfam" id="PF11817">
    <property type="entry name" value="Foie-gras_1"/>
    <property type="match status" value="1"/>
</dbReference>
<dbReference type="PANTHER" id="PTHR14374">
    <property type="entry name" value="FOIE GRAS"/>
    <property type="match status" value="1"/>
</dbReference>
<dbReference type="Proteomes" id="UP000275408">
    <property type="component" value="Unassembled WGS sequence"/>
</dbReference>
<accession>A0A3M6UU94</accession>
<feature type="non-terminal residue" evidence="2">
    <location>
        <position position="102"/>
    </location>
</feature>
<reference evidence="2 3" key="1">
    <citation type="journal article" date="2018" name="Sci. Rep.">
        <title>Comparative analysis of the Pocillopora damicornis genome highlights role of immune system in coral evolution.</title>
        <authorList>
            <person name="Cunning R."/>
            <person name="Bay R.A."/>
            <person name="Gillette P."/>
            <person name="Baker A.C."/>
            <person name="Traylor-Knowles N."/>
        </authorList>
    </citation>
    <scope>NUCLEOTIDE SEQUENCE [LARGE SCALE GENOMIC DNA]</scope>
    <source>
        <strain evidence="2">RSMAS</strain>
        <tissue evidence="2">Whole animal</tissue>
    </source>
</reference>
<name>A0A3M6UU94_POCDA</name>
<evidence type="ECO:0000259" key="1">
    <source>
        <dbReference type="Pfam" id="PF11817"/>
    </source>
</evidence>
<sequence>MLMGRICLAIKSYSDDLQALERAETLCSACDLSAKSLNFLTKELIRSVLETVTNRNKMICRLSFQASAPLDAISQFRKHVDLFKEKVGCPDLAFEHSAWLSK</sequence>
<gene>
    <name evidence="2" type="ORF">pdam_00024208</name>
</gene>
<feature type="domain" description="Trafficking protein particle complex subunit 11" evidence="1">
    <location>
        <begin position="59"/>
        <end position="102"/>
    </location>
</feature>
<dbReference type="AlphaFoldDB" id="A0A3M6UU94"/>
<evidence type="ECO:0000313" key="3">
    <source>
        <dbReference type="Proteomes" id="UP000275408"/>
    </source>
</evidence>
<proteinExistence type="predicted"/>
<dbReference type="InterPro" id="IPR021773">
    <property type="entry name" value="TPC11"/>
</dbReference>
<dbReference type="STRING" id="46731.A0A3M6UU94"/>
<evidence type="ECO:0000313" key="2">
    <source>
        <dbReference type="EMBL" id="RMX56888.1"/>
    </source>
</evidence>
<dbReference type="PANTHER" id="PTHR14374:SF0">
    <property type="entry name" value="TRAFFICKING PROTEIN PARTICLE COMPLEX SUBUNIT 11"/>
    <property type="match status" value="1"/>
</dbReference>
<comment type="caution">
    <text evidence="2">The sequence shown here is derived from an EMBL/GenBank/DDBJ whole genome shotgun (WGS) entry which is preliminary data.</text>
</comment>